<keyword evidence="2" id="KW-1185">Reference proteome</keyword>
<name>A0A1T3NJF3_9ACTN</name>
<sequence>MNIVTHTETVPNGLRLTVVEEHKHGQSPGREWGAFSATSCDTVTAAVVVGDPHRTDGASGTLADAAVHGGALDEHLHNLRGPRVGAVLLRLTPPTGLRVAIVGQGAAYARHTDGTTTCHRPTEGTLTLPSTTQRIIIGAPGLRRDAELVLATAILTDPDPQHALRQMIRATEHGPVPGTHLLLELPTA</sequence>
<evidence type="ECO:0000313" key="1">
    <source>
        <dbReference type="EMBL" id="OPC76825.1"/>
    </source>
</evidence>
<reference evidence="1 2" key="1">
    <citation type="submission" date="2017-03" db="EMBL/GenBank/DDBJ databases">
        <title>Draft genome sequence of Streptomyces scabrisporus NF3, endophyte isolated from Amphipterygium adstringens.</title>
        <authorList>
            <person name="Vazquez M."/>
            <person name="Ceapa C.D."/>
            <person name="Rodriguez Luna D."/>
            <person name="Sanchez Esquivel S."/>
        </authorList>
    </citation>
    <scope>NUCLEOTIDE SEQUENCE [LARGE SCALE GENOMIC DNA]</scope>
    <source>
        <strain evidence="1 2">NF3</strain>
    </source>
</reference>
<accession>A0A1T3NJF3</accession>
<proteinExistence type="predicted"/>
<evidence type="ECO:0000313" key="2">
    <source>
        <dbReference type="Proteomes" id="UP000190037"/>
    </source>
</evidence>
<dbReference type="RefSeq" id="WP_078982674.1">
    <property type="nucleotide sequence ID" value="NZ_MWQN01000005.1"/>
</dbReference>
<gene>
    <name evidence="1" type="ORF">B4N89_45975</name>
</gene>
<protein>
    <submittedName>
        <fullName evidence="1">Uncharacterized protein</fullName>
    </submittedName>
</protein>
<comment type="caution">
    <text evidence="1">The sequence shown here is derived from an EMBL/GenBank/DDBJ whole genome shotgun (WGS) entry which is preliminary data.</text>
</comment>
<organism evidence="1 2">
    <name type="scientific">Embleya scabrispora</name>
    <dbReference type="NCBI Taxonomy" id="159449"/>
    <lineage>
        <taxon>Bacteria</taxon>
        <taxon>Bacillati</taxon>
        <taxon>Actinomycetota</taxon>
        <taxon>Actinomycetes</taxon>
        <taxon>Kitasatosporales</taxon>
        <taxon>Streptomycetaceae</taxon>
        <taxon>Embleya</taxon>
    </lineage>
</organism>
<dbReference type="AlphaFoldDB" id="A0A1T3NJF3"/>
<dbReference type="EMBL" id="MWQN01000005">
    <property type="protein sequence ID" value="OPC76825.1"/>
    <property type="molecule type" value="Genomic_DNA"/>
</dbReference>
<dbReference type="STRING" id="159449.B4N89_45975"/>
<dbReference type="Proteomes" id="UP000190037">
    <property type="component" value="Unassembled WGS sequence"/>
</dbReference>